<dbReference type="EnsemblPlants" id="PNT66099">
    <property type="protein sequence ID" value="PNT66099"/>
    <property type="gene ID" value="BRADI_3g07085v3"/>
</dbReference>
<protein>
    <submittedName>
        <fullName evidence="1 2">Uncharacterized protein</fullName>
    </submittedName>
</protein>
<dbReference type="EMBL" id="CM000882">
    <property type="protein sequence ID" value="PNT66099.1"/>
    <property type="molecule type" value="Genomic_DNA"/>
</dbReference>
<reference evidence="1" key="2">
    <citation type="submission" date="2017-06" db="EMBL/GenBank/DDBJ databases">
        <title>WGS assembly of Brachypodium distachyon.</title>
        <authorList>
            <consortium name="The International Brachypodium Initiative"/>
            <person name="Lucas S."/>
            <person name="Harmon-Smith M."/>
            <person name="Lail K."/>
            <person name="Tice H."/>
            <person name="Grimwood J."/>
            <person name="Bruce D."/>
            <person name="Barry K."/>
            <person name="Shu S."/>
            <person name="Lindquist E."/>
            <person name="Wang M."/>
            <person name="Pitluck S."/>
            <person name="Vogel J.P."/>
            <person name="Garvin D.F."/>
            <person name="Mockler T.C."/>
            <person name="Schmutz J."/>
            <person name="Rokhsar D."/>
            <person name="Bevan M.W."/>
        </authorList>
    </citation>
    <scope>NUCLEOTIDE SEQUENCE</scope>
    <source>
        <strain evidence="1">Bd21</strain>
    </source>
</reference>
<dbReference type="InParanoid" id="A0A2K2CVP7"/>
<keyword evidence="3" id="KW-1185">Reference proteome</keyword>
<dbReference type="Proteomes" id="UP000008810">
    <property type="component" value="Chromosome 3"/>
</dbReference>
<evidence type="ECO:0000313" key="2">
    <source>
        <dbReference type="EnsemblPlants" id="PNT66099"/>
    </source>
</evidence>
<dbReference type="AlphaFoldDB" id="A0A2K2CVP7"/>
<proteinExistence type="predicted"/>
<gene>
    <name evidence="1" type="ORF">BRADI_3g07085v3</name>
</gene>
<evidence type="ECO:0000313" key="1">
    <source>
        <dbReference type="EMBL" id="PNT66099.1"/>
    </source>
</evidence>
<reference evidence="2" key="3">
    <citation type="submission" date="2018-08" db="UniProtKB">
        <authorList>
            <consortium name="EnsemblPlants"/>
        </authorList>
    </citation>
    <scope>IDENTIFICATION</scope>
    <source>
        <strain evidence="2">cv. Bd21</strain>
    </source>
</reference>
<reference evidence="1 2" key="1">
    <citation type="journal article" date="2010" name="Nature">
        <title>Genome sequencing and analysis of the model grass Brachypodium distachyon.</title>
        <authorList>
            <consortium name="International Brachypodium Initiative"/>
        </authorList>
    </citation>
    <scope>NUCLEOTIDE SEQUENCE [LARGE SCALE GENOMIC DNA]</scope>
    <source>
        <strain evidence="1 2">Bd21</strain>
    </source>
</reference>
<dbReference type="Gramene" id="PNT66099">
    <property type="protein sequence ID" value="PNT66099"/>
    <property type="gene ID" value="BRADI_3g07085v3"/>
</dbReference>
<dbReference type="OrthoDB" id="262547at2759"/>
<name>A0A2K2CVP7_BRADI</name>
<organism evidence="1">
    <name type="scientific">Brachypodium distachyon</name>
    <name type="common">Purple false brome</name>
    <name type="synonym">Trachynia distachya</name>
    <dbReference type="NCBI Taxonomy" id="15368"/>
    <lineage>
        <taxon>Eukaryota</taxon>
        <taxon>Viridiplantae</taxon>
        <taxon>Streptophyta</taxon>
        <taxon>Embryophyta</taxon>
        <taxon>Tracheophyta</taxon>
        <taxon>Spermatophyta</taxon>
        <taxon>Magnoliopsida</taxon>
        <taxon>Liliopsida</taxon>
        <taxon>Poales</taxon>
        <taxon>Poaceae</taxon>
        <taxon>BOP clade</taxon>
        <taxon>Pooideae</taxon>
        <taxon>Stipodae</taxon>
        <taxon>Brachypodieae</taxon>
        <taxon>Brachypodium</taxon>
    </lineage>
</organism>
<evidence type="ECO:0000313" key="3">
    <source>
        <dbReference type="Proteomes" id="UP000008810"/>
    </source>
</evidence>
<accession>A0A2K2CVP7</accession>
<sequence>MAFLNGCKVINYYFDLSTNICYGFRQNCVTKSI</sequence>